<dbReference type="InterPro" id="IPR009097">
    <property type="entry name" value="Cyclic_Pdiesterase"/>
</dbReference>
<accession>A0A0S8JMH9</accession>
<dbReference type="PANTHER" id="PTHR35561:SF1">
    <property type="entry name" value="RNA 2',3'-CYCLIC PHOSPHODIESTERASE"/>
    <property type="match status" value="1"/>
</dbReference>
<feature type="active site" description="Proton donor" evidence="2">
    <location>
        <position position="44"/>
    </location>
</feature>
<comment type="function">
    <text evidence="2">Hydrolyzes RNA 2',3'-cyclic phosphodiester to an RNA 2'-phosphomonoester.</text>
</comment>
<dbReference type="HAMAP" id="MF_01940">
    <property type="entry name" value="RNA_CPDase"/>
    <property type="match status" value="1"/>
</dbReference>
<dbReference type="Pfam" id="PF02834">
    <property type="entry name" value="LigT_PEase"/>
    <property type="match status" value="2"/>
</dbReference>
<dbReference type="SUPFAM" id="SSF55144">
    <property type="entry name" value="LigT-like"/>
    <property type="match status" value="1"/>
</dbReference>
<dbReference type="Gene3D" id="3.90.1140.10">
    <property type="entry name" value="Cyclic phosphodiesterase"/>
    <property type="match status" value="1"/>
</dbReference>
<feature type="short sequence motif" description="HXTX 2" evidence="2">
    <location>
        <begin position="131"/>
        <end position="134"/>
    </location>
</feature>
<dbReference type="GO" id="GO:0008664">
    <property type="term" value="F:RNA 2',3'-cyclic 3'-phosphodiesterase activity"/>
    <property type="evidence" value="ECO:0007669"/>
    <property type="project" value="UniProtKB-EC"/>
</dbReference>
<feature type="domain" description="Phosphoesterase HXTX" evidence="3">
    <location>
        <begin position="11"/>
        <end position="95"/>
    </location>
</feature>
<evidence type="ECO:0000259" key="3">
    <source>
        <dbReference type="Pfam" id="PF02834"/>
    </source>
</evidence>
<sequence>MSEGIRTFIAVELPSEVRDTLGSLQQELGDAHGQVRWVAPHNIHLTLKFLGNIPEERVSPLREGTEEAAAGYAPFGMSLMDLGAFPGPRRARVIWVGLDQGRELLGALAERLEASLADRGFERESRRFKPHVTIGRIKGRGRGVDMSEPLAKVTFDVQTCVVDGLTIMRSDLTPHGPIYTPLHRVLLASERAEDNNRCE</sequence>
<proteinExistence type="inferred from homology"/>
<evidence type="ECO:0000256" key="2">
    <source>
        <dbReference type="HAMAP-Rule" id="MF_01940"/>
    </source>
</evidence>
<dbReference type="PATRIC" id="fig|1703773.3.peg.2200"/>
<dbReference type="AlphaFoldDB" id="A0A0S8JMH9"/>
<dbReference type="InterPro" id="IPR004175">
    <property type="entry name" value="RNA_CPDase"/>
</dbReference>
<evidence type="ECO:0000313" key="4">
    <source>
        <dbReference type="EMBL" id="KPL10906.1"/>
    </source>
</evidence>
<name>A0A0S8JMH9_UNCT6</name>
<organism evidence="4 5">
    <name type="scientific">candidate division TA06 bacterium SM1_40</name>
    <dbReference type="NCBI Taxonomy" id="1703773"/>
    <lineage>
        <taxon>Bacteria</taxon>
        <taxon>Bacteria division TA06</taxon>
    </lineage>
</organism>
<feature type="active site" description="Proton acceptor" evidence="2">
    <location>
        <position position="131"/>
    </location>
</feature>
<comment type="caution">
    <text evidence="4">The sequence shown here is derived from an EMBL/GenBank/DDBJ whole genome shotgun (WGS) entry which is preliminary data.</text>
</comment>
<feature type="domain" description="Phosphoesterase HXTX" evidence="3">
    <location>
        <begin position="99"/>
        <end position="179"/>
    </location>
</feature>
<dbReference type="GO" id="GO:0004113">
    <property type="term" value="F:2',3'-cyclic-nucleotide 3'-phosphodiesterase activity"/>
    <property type="evidence" value="ECO:0007669"/>
    <property type="project" value="InterPro"/>
</dbReference>
<keyword evidence="1 2" id="KW-0378">Hydrolase</keyword>
<protein>
    <recommendedName>
        <fullName evidence="2">RNA 2',3'-cyclic phosphodiesterase</fullName>
        <shortName evidence="2">RNA 2',3'-CPDase</shortName>
        <ecNumber evidence="2">3.1.4.58</ecNumber>
    </recommendedName>
</protein>
<gene>
    <name evidence="4" type="ORF">AMJ71_01590</name>
</gene>
<evidence type="ECO:0000313" key="5">
    <source>
        <dbReference type="Proteomes" id="UP000051035"/>
    </source>
</evidence>
<comment type="similarity">
    <text evidence="2">Belongs to the 2H phosphoesterase superfamily. ThpR family.</text>
</comment>
<dbReference type="EMBL" id="LJVA01000009">
    <property type="protein sequence ID" value="KPL10906.1"/>
    <property type="molecule type" value="Genomic_DNA"/>
</dbReference>
<dbReference type="Proteomes" id="UP000051035">
    <property type="component" value="Unassembled WGS sequence"/>
</dbReference>
<reference evidence="4 5" key="1">
    <citation type="journal article" date="2015" name="Microbiome">
        <title>Genomic resolution of linkages in carbon, nitrogen, and sulfur cycling among widespread estuary sediment bacteria.</title>
        <authorList>
            <person name="Baker B.J."/>
            <person name="Lazar C.S."/>
            <person name="Teske A.P."/>
            <person name="Dick G.J."/>
        </authorList>
    </citation>
    <scope>NUCLEOTIDE SEQUENCE [LARGE SCALE GENOMIC DNA]</scope>
    <source>
        <strain evidence="4">SM1_40</strain>
    </source>
</reference>
<dbReference type="NCBIfam" id="TIGR02258">
    <property type="entry name" value="2_5_ligase"/>
    <property type="match status" value="1"/>
</dbReference>
<comment type="catalytic activity">
    <reaction evidence="2">
        <text>a 3'-end 2',3'-cyclophospho-ribonucleotide-RNA + H2O = a 3'-end 2'-phospho-ribonucleotide-RNA + H(+)</text>
        <dbReference type="Rhea" id="RHEA:11828"/>
        <dbReference type="Rhea" id="RHEA-COMP:10464"/>
        <dbReference type="Rhea" id="RHEA-COMP:17353"/>
        <dbReference type="ChEBI" id="CHEBI:15377"/>
        <dbReference type="ChEBI" id="CHEBI:15378"/>
        <dbReference type="ChEBI" id="CHEBI:83064"/>
        <dbReference type="ChEBI" id="CHEBI:173113"/>
        <dbReference type="EC" id="3.1.4.58"/>
    </reaction>
</comment>
<feature type="short sequence motif" description="HXTX 1" evidence="2">
    <location>
        <begin position="44"/>
        <end position="47"/>
    </location>
</feature>
<evidence type="ECO:0000256" key="1">
    <source>
        <dbReference type="ARBA" id="ARBA00022801"/>
    </source>
</evidence>
<dbReference type="PANTHER" id="PTHR35561">
    <property type="entry name" value="RNA 2',3'-CYCLIC PHOSPHODIESTERASE"/>
    <property type="match status" value="1"/>
</dbReference>
<dbReference type="InterPro" id="IPR014051">
    <property type="entry name" value="Phosphoesterase_HXTX"/>
</dbReference>
<dbReference type="EC" id="3.1.4.58" evidence="2"/>